<evidence type="ECO:0000256" key="5">
    <source>
        <dbReference type="ARBA" id="ARBA00023277"/>
    </source>
</evidence>
<dbReference type="Proteomes" id="UP000198373">
    <property type="component" value="Unassembled WGS sequence"/>
</dbReference>
<sequence length="345" mass="35126">MTARPVRRRSVRTAVLAAAAGALVACGGGGGTAPDAGTTSSRLAGEELWLNPEGHAPVAVEQALAEGRADDAETLAALAEQPTATWIATPDNPYPAVLEVSEAAAAAGELPVLVAYNVPGRDCGLYSAGGAADVDAYLAWVGAFAAALGDRPAVVVLEPDAVPQAVVGCEGLDPAARYGLLAQAVDILDRQPGTRVYLDAGNASWVTDLPVLADALRRSGIDRTDGFSVNVSNYETTEVSAEYGLALSEELAPGAPEGTPPAHFVIDTSRNGAGPPEDAAGSEGRWCNPPGRELGQPPTTSPVLPRVDALLWVKQPGDSDGTCAGGPPAGQWWPEMAEDLVPAAG</sequence>
<gene>
    <name evidence="13" type="ORF">SAMN06893096_103183</name>
</gene>
<evidence type="ECO:0000256" key="12">
    <source>
        <dbReference type="SAM" id="MobiDB-lite"/>
    </source>
</evidence>
<proteinExistence type="inferred from homology"/>
<evidence type="ECO:0000256" key="1">
    <source>
        <dbReference type="ARBA" id="ARBA00022729"/>
    </source>
</evidence>
<dbReference type="InterPro" id="IPR016288">
    <property type="entry name" value="Beta_cellobiohydrolase"/>
</dbReference>
<feature type="binding site" evidence="9">
    <location>
        <position position="286"/>
    </location>
    <ligand>
        <name>substrate</name>
    </ligand>
</feature>
<protein>
    <recommendedName>
        <fullName evidence="11">Glucanase</fullName>
        <ecNumber evidence="11">3.2.1.-</ecNumber>
    </recommendedName>
</protein>
<evidence type="ECO:0000313" key="13">
    <source>
        <dbReference type="EMBL" id="SNS31588.1"/>
    </source>
</evidence>
<dbReference type="Gene3D" id="3.20.20.40">
    <property type="entry name" value="1, 4-beta cellobiohydrolase"/>
    <property type="match status" value="1"/>
</dbReference>
<keyword evidence="2 11" id="KW-0378">Hydrolase</keyword>
<dbReference type="GO" id="GO:0004553">
    <property type="term" value="F:hydrolase activity, hydrolyzing O-glycosyl compounds"/>
    <property type="evidence" value="ECO:0007669"/>
    <property type="project" value="InterPro"/>
</dbReference>
<comment type="similarity">
    <text evidence="11">Belongs to the glycosyl hydrolase family 6.</text>
</comment>
<dbReference type="PROSITE" id="PS00655">
    <property type="entry name" value="GLYCOSYL_HYDROL_F6_1"/>
    <property type="match status" value="1"/>
</dbReference>
<dbReference type="InterPro" id="IPR001524">
    <property type="entry name" value="Glyco_hydro_6_CS"/>
</dbReference>
<dbReference type="EMBL" id="FZOO01000003">
    <property type="protein sequence ID" value="SNS31588.1"/>
    <property type="molecule type" value="Genomic_DNA"/>
</dbReference>
<evidence type="ECO:0000256" key="4">
    <source>
        <dbReference type="ARBA" id="ARBA00023157"/>
    </source>
</evidence>
<evidence type="ECO:0000256" key="8">
    <source>
        <dbReference type="PIRSR" id="PIRSR001100-1"/>
    </source>
</evidence>
<feature type="binding site" evidence="9">
    <location>
        <position position="314"/>
    </location>
    <ligand>
        <name>substrate</name>
    </ligand>
</feature>
<evidence type="ECO:0000313" key="14">
    <source>
        <dbReference type="Proteomes" id="UP000198373"/>
    </source>
</evidence>
<name>A0A239DI72_9ACTN</name>
<dbReference type="PANTHER" id="PTHR34876">
    <property type="match status" value="1"/>
</dbReference>
<keyword evidence="14" id="KW-1185">Reference proteome</keyword>
<dbReference type="Pfam" id="PF01341">
    <property type="entry name" value="Glyco_hydro_6"/>
    <property type="match status" value="1"/>
</dbReference>
<dbReference type="PANTHER" id="PTHR34876:SF4">
    <property type="entry name" value="1,4-BETA-D-GLUCAN CELLOBIOHYDROLASE C-RELATED"/>
    <property type="match status" value="1"/>
</dbReference>
<accession>A0A239DI72</accession>
<evidence type="ECO:0000256" key="7">
    <source>
        <dbReference type="ARBA" id="ARBA00023326"/>
    </source>
</evidence>
<dbReference type="GO" id="GO:0030245">
    <property type="term" value="P:cellulose catabolic process"/>
    <property type="evidence" value="ECO:0007669"/>
    <property type="project" value="UniProtKB-KW"/>
</dbReference>
<dbReference type="AlphaFoldDB" id="A0A239DI72"/>
<feature type="active site" evidence="10">
    <location>
        <position position="122"/>
    </location>
</feature>
<keyword evidence="5 11" id="KW-0119">Carbohydrate metabolism</keyword>
<evidence type="ECO:0000256" key="11">
    <source>
        <dbReference type="RuleBase" id="RU361186"/>
    </source>
</evidence>
<dbReference type="OrthoDB" id="309899at2"/>
<feature type="region of interest" description="Disordered" evidence="12">
    <location>
        <begin position="271"/>
        <end position="301"/>
    </location>
</feature>
<evidence type="ECO:0000256" key="3">
    <source>
        <dbReference type="ARBA" id="ARBA00023001"/>
    </source>
</evidence>
<keyword evidence="6 11" id="KW-0326">Glycosidase</keyword>
<dbReference type="RefSeq" id="WP_089304989.1">
    <property type="nucleotide sequence ID" value="NZ_FZOO01000003.1"/>
</dbReference>
<dbReference type="EC" id="3.2.1.-" evidence="11"/>
<feature type="chain" id="PRO_5039759995" description="Glucanase" evidence="11">
    <location>
        <begin position="28"/>
        <end position="345"/>
    </location>
</feature>
<dbReference type="PRINTS" id="PR00733">
    <property type="entry name" value="GLHYDRLASE6"/>
</dbReference>
<keyword evidence="4" id="KW-1015">Disulfide bond</keyword>
<dbReference type="PIRSF" id="PIRSF001100">
    <property type="entry name" value="Beta_cellobiohydrolase"/>
    <property type="match status" value="1"/>
</dbReference>
<feature type="binding site" evidence="9">
    <location>
        <position position="86"/>
    </location>
    <ligand>
        <name>substrate</name>
    </ligand>
</feature>
<feature type="binding site" evidence="9">
    <location>
        <position position="233"/>
    </location>
    <ligand>
        <name>substrate</name>
    </ligand>
</feature>
<evidence type="ECO:0000256" key="6">
    <source>
        <dbReference type="ARBA" id="ARBA00023295"/>
    </source>
</evidence>
<feature type="active site" description="Proton donor" evidence="8">
    <location>
        <position position="160"/>
    </location>
</feature>
<dbReference type="PROSITE" id="PS51257">
    <property type="entry name" value="PROKAR_LIPOPROTEIN"/>
    <property type="match status" value="1"/>
</dbReference>
<keyword evidence="1 11" id="KW-0732">Signal</keyword>
<keyword evidence="7 11" id="KW-0624">Polysaccharide degradation</keyword>
<reference evidence="14" key="1">
    <citation type="submission" date="2017-06" db="EMBL/GenBank/DDBJ databases">
        <authorList>
            <person name="Varghese N."/>
            <person name="Submissions S."/>
        </authorList>
    </citation>
    <scope>NUCLEOTIDE SEQUENCE [LARGE SCALE GENOMIC DNA]</scope>
    <source>
        <strain evidence="14">DSM 46839</strain>
    </source>
</reference>
<feature type="active site" description="Proton acceptor" evidence="8">
    <location>
        <position position="320"/>
    </location>
</feature>
<keyword evidence="3 11" id="KW-0136">Cellulose degradation</keyword>
<evidence type="ECO:0000256" key="2">
    <source>
        <dbReference type="ARBA" id="ARBA00022801"/>
    </source>
</evidence>
<dbReference type="SUPFAM" id="SSF51989">
    <property type="entry name" value="Glycosyl hydrolases family 6, cellulases"/>
    <property type="match status" value="1"/>
</dbReference>
<evidence type="ECO:0000256" key="9">
    <source>
        <dbReference type="PIRSR" id="PIRSR001100-2"/>
    </source>
</evidence>
<feature type="binding site" evidence="9">
    <location>
        <position position="205"/>
    </location>
    <ligand>
        <name>substrate</name>
    </ligand>
</feature>
<organism evidence="13 14">
    <name type="scientific">Geodermatophilus pulveris</name>
    <dbReference type="NCBI Taxonomy" id="1564159"/>
    <lineage>
        <taxon>Bacteria</taxon>
        <taxon>Bacillati</taxon>
        <taxon>Actinomycetota</taxon>
        <taxon>Actinomycetes</taxon>
        <taxon>Geodermatophilales</taxon>
        <taxon>Geodermatophilaceae</taxon>
        <taxon>Geodermatophilus</taxon>
    </lineage>
</organism>
<feature type="signal peptide" evidence="11">
    <location>
        <begin position="1"/>
        <end position="27"/>
    </location>
</feature>
<dbReference type="InterPro" id="IPR036434">
    <property type="entry name" value="Beta_cellobiohydrolase_sf"/>
</dbReference>
<evidence type="ECO:0000256" key="10">
    <source>
        <dbReference type="PROSITE-ProRule" id="PRU10056"/>
    </source>
</evidence>